<accession>B1Y4R2</accession>
<evidence type="ECO:0000259" key="1">
    <source>
        <dbReference type="Pfam" id="PF13480"/>
    </source>
</evidence>
<dbReference type="SUPFAM" id="SSF55729">
    <property type="entry name" value="Acyl-CoA N-acyltransferases (Nat)"/>
    <property type="match status" value="1"/>
</dbReference>
<dbReference type="Gene3D" id="3.40.630.30">
    <property type="match status" value="1"/>
</dbReference>
<dbReference type="OrthoDB" id="9795712at2"/>
<dbReference type="KEGG" id="lch:Lcho_2360"/>
<dbReference type="EMBL" id="CP001013">
    <property type="protein sequence ID" value="ACB34625.1"/>
    <property type="molecule type" value="Genomic_DNA"/>
</dbReference>
<evidence type="ECO:0000313" key="3">
    <source>
        <dbReference type="Proteomes" id="UP000001693"/>
    </source>
</evidence>
<dbReference type="RefSeq" id="WP_012347383.1">
    <property type="nucleotide sequence ID" value="NC_010524.1"/>
</dbReference>
<dbReference type="Proteomes" id="UP000001693">
    <property type="component" value="Chromosome"/>
</dbReference>
<organism evidence="2 3">
    <name type="scientific">Leptothrix cholodnii (strain ATCC 51168 / LMG 8142 / SP-6)</name>
    <name type="common">Leptothrix discophora (strain SP-6)</name>
    <dbReference type="NCBI Taxonomy" id="395495"/>
    <lineage>
        <taxon>Bacteria</taxon>
        <taxon>Pseudomonadati</taxon>
        <taxon>Pseudomonadota</taxon>
        <taxon>Betaproteobacteria</taxon>
        <taxon>Burkholderiales</taxon>
        <taxon>Sphaerotilaceae</taxon>
        <taxon>Leptothrix</taxon>
    </lineage>
</organism>
<name>B1Y4R2_LEPCP</name>
<dbReference type="HOGENOM" id="CLU_046277_1_0_4"/>
<sequence>MQIEIITDRAGFEAMREPWARLQDRIPDTSVFMTWEWQHLWWKHYGDGQELRLLVVRDAGIVVGIMPLYLQNRRVLRLVPVKILRNVGTGGDTAPDYLDPLIDPAQADEIANVLVQAILDKSLAYDQLLLADFIPESAFARTLRKHVGTTDARRRESVSARISFITLPDSWDDYLAGLSGDRRNVIRRFRRKLEVLPAARFYTWQDPATLDRGIDRLIELHLKRWTNRSDSHAFSSKAYVGFHREVMHAAMEKGWLRLFCVEAEGQIMAMLYCYRYRDRMYYFQGGFDPAMSKLRPGLVLMGHAIEQAILEGTRTFDMLRGEYEFKTHWAKERHETAQIAVSRITPAGLTWHLRTEILPALKKRFASGNASRLPSVAMAAAD</sequence>
<reference evidence="2 3" key="1">
    <citation type="submission" date="2008-03" db="EMBL/GenBank/DDBJ databases">
        <title>Complete sequence of Leptothrix cholodnii SP-6.</title>
        <authorList>
            <consortium name="US DOE Joint Genome Institute"/>
            <person name="Copeland A."/>
            <person name="Lucas S."/>
            <person name="Lapidus A."/>
            <person name="Glavina del Rio T."/>
            <person name="Dalin E."/>
            <person name="Tice H."/>
            <person name="Bruce D."/>
            <person name="Goodwin L."/>
            <person name="Pitluck S."/>
            <person name="Chertkov O."/>
            <person name="Brettin T."/>
            <person name="Detter J.C."/>
            <person name="Han C."/>
            <person name="Kuske C.R."/>
            <person name="Schmutz J."/>
            <person name="Larimer F."/>
            <person name="Land M."/>
            <person name="Hauser L."/>
            <person name="Kyrpides N."/>
            <person name="Lykidis A."/>
            <person name="Emerson D."/>
            <person name="Richardson P."/>
        </authorList>
    </citation>
    <scope>NUCLEOTIDE SEQUENCE [LARGE SCALE GENOMIC DNA]</scope>
    <source>
        <strain evidence="3">ATCC 51168 / LMG 8142 / SP-6</strain>
    </source>
</reference>
<dbReference type="eggNOG" id="COG5653">
    <property type="taxonomic scope" value="Bacteria"/>
</dbReference>
<dbReference type="InterPro" id="IPR016181">
    <property type="entry name" value="Acyl_CoA_acyltransferase"/>
</dbReference>
<dbReference type="Pfam" id="PF13480">
    <property type="entry name" value="Acetyltransf_6"/>
    <property type="match status" value="1"/>
</dbReference>
<dbReference type="STRING" id="395495.Lcho_2360"/>
<dbReference type="InterPro" id="IPR038740">
    <property type="entry name" value="BioF2-like_GNAT_dom"/>
</dbReference>
<proteinExistence type="predicted"/>
<gene>
    <name evidence="2" type="ordered locus">Lcho_2360</name>
</gene>
<keyword evidence="3" id="KW-1185">Reference proteome</keyword>
<feature type="domain" description="BioF2-like acetyltransferase" evidence="1">
    <location>
        <begin position="181"/>
        <end position="326"/>
    </location>
</feature>
<dbReference type="AlphaFoldDB" id="B1Y4R2"/>
<protein>
    <submittedName>
        <fullName evidence="2">Protein involved in cellulose biosynthesis (CelD)-like protein</fullName>
    </submittedName>
</protein>
<evidence type="ECO:0000313" key="2">
    <source>
        <dbReference type="EMBL" id="ACB34625.1"/>
    </source>
</evidence>